<evidence type="ECO:0000313" key="2">
    <source>
        <dbReference type="EMBL" id="TAJ45039.1"/>
    </source>
</evidence>
<dbReference type="GO" id="GO:0005829">
    <property type="term" value="C:cytosol"/>
    <property type="evidence" value="ECO:0007669"/>
    <property type="project" value="TreeGrafter"/>
</dbReference>
<accession>A0A483CY72</accession>
<dbReference type="Gene3D" id="2.60.120.10">
    <property type="entry name" value="Jelly Rolls"/>
    <property type="match status" value="1"/>
</dbReference>
<evidence type="ECO:0000256" key="1">
    <source>
        <dbReference type="PIRSR" id="PIRSR600888-3"/>
    </source>
</evidence>
<gene>
    <name evidence="2" type="ORF">CUJ86_05660</name>
</gene>
<dbReference type="InterPro" id="IPR000888">
    <property type="entry name" value="RmlC-like"/>
</dbReference>
<dbReference type="GO" id="GO:0008830">
    <property type="term" value="F:dTDP-4-dehydrorhamnose 3,5-epimerase activity"/>
    <property type="evidence" value="ECO:0007669"/>
    <property type="project" value="InterPro"/>
</dbReference>
<dbReference type="OrthoDB" id="49399at2157"/>
<reference evidence="2 3" key="1">
    <citation type="submission" date="2017-11" db="EMBL/GenBank/DDBJ databases">
        <title>Isolation and Characterization of Methanofollis Species from Methane Seep Offshore SW Taiwan.</title>
        <authorList>
            <person name="Teng N.-H."/>
            <person name="Lai M.-C."/>
            <person name="Chen S.-C."/>
        </authorList>
    </citation>
    <scope>NUCLEOTIDE SEQUENCE [LARGE SCALE GENOMIC DNA]</scope>
    <source>
        <strain evidence="2 3">FWC-SCC2</strain>
    </source>
</reference>
<dbReference type="GO" id="GO:0000271">
    <property type="term" value="P:polysaccharide biosynthetic process"/>
    <property type="evidence" value="ECO:0007669"/>
    <property type="project" value="TreeGrafter"/>
</dbReference>
<dbReference type="RefSeq" id="WP_130646586.1">
    <property type="nucleotide sequence ID" value="NZ_PGCL01000002.1"/>
</dbReference>
<dbReference type="Proteomes" id="UP000292580">
    <property type="component" value="Unassembled WGS sequence"/>
</dbReference>
<dbReference type="AlphaFoldDB" id="A0A483CY72"/>
<keyword evidence="3" id="KW-1185">Reference proteome</keyword>
<dbReference type="PANTHER" id="PTHR21047:SF2">
    <property type="entry name" value="THYMIDINE DIPHOSPHO-4-KETO-RHAMNOSE 3,5-EPIMERASE"/>
    <property type="match status" value="1"/>
</dbReference>
<dbReference type="Pfam" id="PF00908">
    <property type="entry name" value="dTDP_sugar_isom"/>
    <property type="match status" value="1"/>
</dbReference>
<dbReference type="PANTHER" id="PTHR21047">
    <property type="entry name" value="DTDP-6-DEOXY-D-GLUCOSE-3,5 EPIMERASE"/>
    <property type="match status" value="1"/>
</dbReference>
<protein>
    <submittedName>
        <fullName evidence="2">dTDP-4-dehydrorhamnose 3,5-epimerase</fullName>
    </submittedName>
</protein>
<organism evidence="2 3">
    <name type="scientific">Methanofollis fontis</name>
    <dbReference type="NCBI Taxonomy" id="2052832"/>
    <lineage>
        <taxon>Archaea</taxon>
        <taxon>Methanobacteriati</taxon>
        <taxon>Methanobacteriota</taxon>
        <taxon>Stenosarchaea group</taxon>
        <taxon>Methanomicrobia</taxon>
        <taxon>Methanomicrobiales</taxon>
        <taxon>Methanomicrobiaceae</taxon>
        <taxon>Methanofollis</taxon>
    </lineage>
</organism>
<dbReference type="EMBL" id="PGCL01000002">
    <property type="protein sequence ID" value="TAJ45039.1"/>
    <property type="molecule type" value="Genomic_DNA"/>
</dbReference>
<dbReference type="SUPFAM" id="SSF51182">
    <property type="entry name" value="RmlC-like cupins"/>
    <property type="match status" value="1"/>
</dbReference>
<feature type="site" description="Participates in a stacking interaction with the thymidine ring of dTDP-4-oxo-6-deoxyglucose" evidence="1">
    <location>
        <position position="125"/>
    </location>
</feature>
<comment type="caution">
    <text evidence="2">The sequence shown here is derived from an EMBL/GenBank/DDBJ whole genome shotgun (WGS) entry which is preliminary data.</text>
</comment>
<evidence type="ECO:0000313" key="3">
    <source>
        <dbReference type="Proteomes" id="UP000292580"/>
    </source>
</evidence>
<dbReference type="InterPro" id="IPR011051">
    <property type="entry name" value="RmlC_Cupin_sf"/>
</dbReference>
<sequence length="155" mass="17744">MIDGVLTKQLRVIPDERGRLMEILRCDDECYNRFGQVYMTTNYPGVVKAWHFHKIQTDNVCCLSGMIKVALYDAREGSPTRGEIAEFFIGEHNPMLVTIPPGVYHGWKCISGHESIVVSVPTEAYNYQEPDEYRLPPDTSEIPYEWVLKPGIRHG</sequence>
<name>A0A483CY72_9EURY</name>
<proteinExistence type="predicted"/>
<dbReference type="InterPro" id="IPR014710">
    <property type="entry name" value="RmlC-like_jellyroll"/>
</dbReference>